<gene>
    <name evidence="7" type="ORF">EJ995_01015</name>
</gene>
<dbReference type="GO" id="GO:0005886">
    <property type="term" value="C:plasma membrane"/>
    <property type="evidence" value="ECO:0007669"/>
    <property type="project" value="UniProtKB-SubCell"/>
</dbReference>
<feature type="transmembrane region" description="Helical" evidence="6">
    <location>
        <begin position="78"/>
        <end position="96"/>
    </location>
</feature>
<dbReference type="OrthoDB" id="1451945at2"/>
<evidence type="ECO:0000313" key="8">
    <source>
        <dbReference type="Proteomes" id="UP000279600"/>
    </source>
</evidence>
<dbReference type="Proteomes" id="UP000279600">
    <property type="component" value="Chromosome"/>
</dbReference>
<dbReference type="Pfam" id="PF01810">
    <property type="entry name" value="LysE"/>
    <property type="match status" value="1"/>
</dbReference>
<protein>
    <submittedName>
        <fullName evidence="7">Lysine transporter LysE</fullName>
    </submittedName>
</protein>
<dbReference type="PANTHER" id="PTHR30086:SF20">
    <property type="entry name" value="ARGININE EXPORTER PROTEIN ARGO-RELATED"/>
    <property type="match status" value="1"/>
</dbReference>
<name>A0A3S9MUM7_9FLAO</name>
<keyword evidence="5 6" id="KW-0472">Membrane</keyword>
<evidence type="ECO:0000256" key="4">
    <source>
        <dbReference type="ARBA" id="ARBA00022989"/>
    </source>
</evidence>
<dbReference type="InterPro" id="IPR001123">
    <property type="entry name" value="LeuE-type"/>
</dbReference>
<evidence type="ECO:0000256" key="2">
    <source>
        <dbReference type="ARBA" id="ARBA00022475"/>
    </source>
</evidence>
<feature type="transmembrane region" description="Helical" evidence="6">
    <location>
        <begin position="186"/>
        <end position="206"/>
    </location>
</feature>
<accession>A0A3S9MUM7</accession>
<dbReference type="PANTHER" id="PTHR30086">
    <property type="entry name" value="ARGININE EXPORTER PROTEIN ARGO"/>
    <property type="match status" value="1"/>
</dbReference>
<organism evidence="7 8">
    <name type="scientific">Nonlabens ponticola</name>
    <dbReference type="NCBI Taxonomy" id="2496866"/>
    <lineage>
        <taxon>Bacteria</taxon>
        <taxon>Pseudomonadati</taxon>
        <taxon>Bacteroidota</taxon>
        <taxon>Flavobacteriia</taxon>
        <taxon>Flavobacteriales</taxon>
        <taxon>Flavobacteriaceae</taxon>
        <taxon>Nonlabens</taxon>
    </lineage>
</organism>
<feature type="transmembrane region" description="Helical" evidence="6">
    <location>
        <begin position="116"/>
        <end position="138"/>
    </location>
</feature>
<feature type="transmembrane region" description="Helical" evidence="6">
    <location>
        <begin position="7"/>
        <end position="28"/>
    </location>
</feature>
<proteinExistence type="predicted"/>
<feature type="transmembrane region" description="Helical" evidence="6">
    <location>
        <begin position="150"/>
        <end position="171"/>
    </location>
</feature>
<feature type="transmembrane region" description="Helical" evidence="6">
    <location>
        <begin position="40"/>
        <end position="66"/>
    </location>
</feature>
<keyword evidence="4 6" id="KW-1133">Transmembrane helix</keyword>
<keyword evidence="8" id="KW-1185">Reference proteome</keyword>
<evidence type="ECO:0000256" key="6">
    <source>
        <dbReference type="SAM" id="Phobius"/>
    </source>
</evidence>
<evidence type="ECO:0000256" key="3">
    <source>
        <dbReference type="ARBA" id="ARBA00022692"/>
    </source>
</evidence>
<reference evidence="7 8" key="1">
    <citation type="submission" date="2018-12" db="EMBL/GenBank/DDBJ databases">
        <title>Complete genome of Nonlabens sp. MJ115.</title>
        <authorList>
            <person name="Choi H.S."/>
            <person name="Jung J."/>
        </authorList>
    </citation>
    <scope>NUCLEOTIDE SEQUENCE [LARGE SCALE GENOMIC DNA]</scope>
    <source>
        <strain evidence="7 8">MJ115</strain>
    </source>
</reference>
<keyword evidence="2" id="KW-1003">Cell membrane</keyword>
<sequence length="207" mass="22476">MSSLLHLLFGIGIGLVGVIPPGLLNLTAAKVSVNQGRRAAMIFAAGASLVVIAQVYIGVFFSRLISESPEVSTTLEKFAVIVFVALSIFFFIRARLDSGPEVKPVDKSDYKLFGQGVMLSALNIFPIPFYIGFSSFLAGRGMFEFKFPMAHLFIAGATIGTFSMLTLYAIYVKKWGFDSATFAKKIHYTLAALTMAIAIFTSIKIYG</sequence>
<keyword evidence="3 6" id="KW-0812">Transmembrane</keyword>
<dbReference type="AlphaFoldDB" id="A0A3S9MUM7"/>
<dbReference type="KEGG" id="noj:EJ995_01015"/>
<dbReference type="RefSeq" id="WP_126444754.1">
    <property type="nucleotide sequence ID" value="NZ_CP034549.1"/>
</dbReference>
<comment type="subcellular location">
    <subcellularLocation>
        <location evidence="1">Cell membrane</location>
        <topology evidence="1">Multi-pass membrane protein</topology>
    </subcellularLocation>
</comment>
<dbReference type="EMBL" id="CP034549">
    <property type="protein sequence ID" value="AZQ42884.1"/>
    <property type="molecule type" value="Genomic_DNA"/>
</dbReference>
<dbReference type="GO" id="GO:0015171">
    <property type="term" value="F:amino acid transmembrane transporter activity"/>
    <property type="evidence" value="ECO:0007669"/>
    <property type="project" value="TreeGrafter"/>
</dbReference>
<evidence type="ECO:0000256" key="1">
    <source>
        <dbReference type="ARBA" id="ARBA00004651"/>
    </source>
</evidence>
<evidence type="ECO:0000256" key="5">
    <source>
        <dbReference type="ARBA" id="ARBA00023136"/>
    </source>
</evidence>
<evidence type="ECO:0000313" key="7">
    <source>
        <dbReference type="EMBL" id="AZQ42884.1"/>
    </source>
</evidence>